<gene>
    <name evidence="1" type="ORF">SLS56_011943</name>
</gene>
<evidence type="ECO:0008006" key="3">
    <source>
        <dbReference type="Google" id="ProtNLM"/>
    </source>
</evidence>
<organism evidence="1 2">
    <name type="scientific">Neofusicoccum ribis</name>
    <dbReference type="NCBI Taxonomy" id="45134"/>
    <lineage>
        <taxon>Eukaryota</taxon>
        <taxon>Fungi</taxon>
        <taxon>Dikarya</taxon>
        <taxon>Ascomycota</taxon>
        <taxon>Pezizomycotina</taxon>
        <taxon>Dothideomycetes</taxon>
        <taxon>Dothideomycetes incertae sedis</taxon>
        <taxon>Botryosphaeriales</taxon>
        <taxon>Botryosphaeriaceae</taxon>
        <taxon>Neofusicoccum</taxon>
    </lineage>
</organism>
<reference evidence="1 2" key="1">
    <citation type="submission" date="2024-02" db="EMBL/GenBank/DDBJ databases">
        <title>De novo assembly and annotation of 12 fungi associated with fruit tree decline syndrome in Ontario, Canada.</title>
        <authorList>
            <person name="Sulman M."/>
            <person name="Ellouze W."/>
            <person name="Ilyukhin E."/>
        </authorList>
    </citation>
    <scope>NUCLEOTIDE SEQUENCE [LARGE SCALE GENOMIC DNA]</scope>
    <source>
        <strain evidence="1 2">M1-105</strain>
    </source>
</reference>
<sequence length="143" mass="16267">MSFGYGVELCFKLYRQVYQVAKGAPEELRSLQVELSEMTNIIKALTEDLQQPSSAIAQAGPDRLSLMNQIMGRTNEVLRSLDGISKKFDVFRPSPNGTRKSNVLRRNWNKFQYAKEVRTINDLRAKLSYQRGLLTLLLLAGNK</sequence>
<proteinExistence type="predicted"/>
<dbReference type="Proteomes" id="UP001521116">
    <property type="component" value="Unassembled WGS sequence"/>
</dbReference>
<evidence type="ECO:0000313" key="1">
    <source>
        <dbReference type="EMBL" id="KAL1615078.1"/>
    </source>
</evidence>
<dbReference type="EMBL" id="JAJVDC020000338">
    <property type="protein sequence ID" value="KAL1615078.1"/>
    <property type="molecule type" value="Genomic_DNA"/>
</dbReference>
<comment type="caution">
    <text evidence="1">The sequence shown here is derived from an EMBL/GenBank/DDBJ whole genome shotgun (WGS) entry which is preliminary data.</text>
</comment>
<accession>A0ABR3SA64</accession>
<evidence type="ECO:0000313" key="2">
    <source>
        <dbReference type="Proteomes" id="UP001521116"/>
    </source>
</evidence>
<name>A0ABR3SA64_9PEZI</name>
<keyword evidence="2" id="KW-1185">Reference proteome</keyword>
<protein>
    <recommendedName>
        <fullName evidence="3">Fungal N-terminal domain-containing protein</fullName>
    </recommendedName>
</protein>